<accession>A0ABS8XK63</accession>
<evidence type="ECO:0000256" key="2">
    <source>
        <dbReference type="SAM" id="SignalP"/>
    </source>
</evidence>
<dbReference type="InterPro" id="IPR014044">
    <property type="entry name" value="CAP_dom"/>
</dbReference>
<dbReference type="EMBL" id="JAJTWT010000011">
    <property type="protein sequence ID" value="MCE4539947.1"/>
    <property type="molecule type" value="Genomic_DNA"/>
</dbReference>
<feature type="chain" id="PRO_5046623476" evidence="2">
    <location>
        <begin position="21"/>
        <end position="348"/>
    </location>
</feature>
<name>A0ABS8XK63_9BURK</name>
<keyword evidence="5" id="KW-1185">Reference proteome</keyword>
<proteinExistence type="predicted"/>
<evidence type="ECO:0000256" key="1">
    <source>
        <dbReference type="SAM" id="MobiDB-lite"/>
    </source>
</evidence>
<feature type="region of interest" description="Disordered" evidence="1">
    <location>
        <begin position="25"/>
        <end position="75"/>
    </location>
</feature>
<dbReference type="PROSITE" id="PS51257">
    <property type="entry name" value="PROKAR_LIPOPROTEIN"/>
    <property type="match status" value="1"/>
</dbReference>
<dbReference type="Pfam" id="PF00188">
    <property type="entry name" value="CAP"/>
    <property type="match status" value="1"/>
</dbReference>
<dbReference type="RefSeq" id="WP_233394461.1">
    <property type="nucleotide sequence ID" value="NZ_JAJTWT010000011.1"/>
</dbReference>
<keyword evidence="2" id="KW-0732">Signal</keyword>
<evidence type="ECO:0000313" key="4">
    <source>
        <dbReference type="EMBL" id="MCE4539947.1"/>
    </source>
</evidence>
<protein>
    <submittedName>
        <fullName evidence="4">CAP domain-containing protein</fullName>
    </submittedName>
</protein>
<reference evidence="4 5" key="1">
    <citation type="submission" date="2021-12" db="EMBL/GenBank/DDBJ databases">
        <title>Genome seq of p7.</title>
        <authorList>
            <person name="Seo T."/>
        </authorList>
    </citation>
    <scope>NUCLEOTIDE SEQUENCE [LARGE SCALE GENOMIC DNA]</scope>
    <source>
        <strain evidence="4 5">P7</strain>
    </source>
</reference>
<evidence type="ECO:0000259" key="3">
    <source>
        <dbReference type="Pfam" id="PF00188"/>
    </source>
</evidence>
<feature type="domain" description="SCP" evidence="3">
    <location>
        <begin position="86"/>
        <end position="211"/>
    </location>
</feature>
<dbReference type="InterPro" id="IPR035940">
    <property type="entry name" value="CAP_sf"/>
</dbReference>
<gene>
    <name evidence="4" type="ORF">LXT12_22095</name>
</gene>
<dbReference type="Gene3D" id="3.40.33.10">
    <property type="entry name" value="CAP"/>
    <property type="match status" value="1"/>
</dbReference>
<evidence type="ECO:0000313" key="5">
    <source>
        <dbReference type="Proteomes" id="UP001201463"/>
    </source>
</evidence>
<comment type="caution">
    <text evidence="4">The sequence shown here is derived from an EMBL/GenBank/DDBJ whole genome shotgun (WGS) entry which is preliminary data.</text>
</comment>
<feature type="signal peptide" evidence="2">
    <location>
        <begin position="1"/>
        <end position="20"/>
    </location>
</feature>
<dbReference type="Proteomes" id="UP001201463">
    <property type="component" value="Unassembled WGS sequence"/>
</dbReference>
<organism evidence="4 5">
    <name type="scientific">Pelomonas caseinilytica</name>
    <dbReference type="NCBI Taxonomy" id="2906763"/>
    <lineage>
        <taxon>Bacteria</taxon>
        <taxon>Pseudomonadati</taxon>
        <taxon>Pseudomonadota</taxon>
        <taxon>Betaproteobacteria</taxon>
        <taxon>Burkholderiales</taxon>
        <taxon>Sphaerotilaceae</taxon>
        <taxon>Roseateles</taxon>
    </lineage>
</organism>
<feature type="compositionally biased region" description="Low complexity" evidence="1">
    <location>
        <begin position="31"/>
        <end position="44"/>
    </location>
</feature>
<sequence>MSPVHRKPAAAALLLTLVMAGCGGGGGGGSPTSAAPSGTTTPVDTPAPTPPASGTPGTPAPAPSSPTGQVGCAAGDSPTVRASAFSLLNVVRTAAGLPGFVRMSALDGTAQAHAQYVAANGSGGSEEIPGQPCYTGADYAARLASAGVATVDVSGARSRSESVLSYVMSGSGDPASWDMVNDLLNNLYGRLLLLDPHTQQLGIGFSALPDGPRRAMVVDTALTAGSAGAGSGVWVVWPRDGATGLPVQMRASNLKPLPDGVTEGFPVSLHAGDEVQISRFVMADAATGTPVQATLVTAANDRNLLMGRGEAALVPEAPLAPGTTYRVELDGLVASQPMHLTWSFATAP</sequence>
<feature type="compositionally biased region" description="Pro residues" evidence="1">
    <location>
        <begin position="45"/>
        <end position="64"/>
    </location>
</feature>